<feature type="compositionally biased region" description="Polar residues" evidence="1">
    <location>
        <begin position="387"/>
        <end position="398"/>
    </location>
</feature>
<feature type="compositionally biased region" description="Low complexity" evidence="1">
    <location>
        <begin position="224"/>
        <end position="252"/>
    </location>
</feature>
<feature type="domain" description="DUF7357" evidence="2">
    <location>
        <begin position="1"/>
        <end position="132"/>
    </location>
</feature>
<feature type="compositionally biased region" description="Basic and acidic residues" evidence="1">
    <location>
        <begin position="401"/>
        <end position="422"/>
    </location>
</feature>
<feature type="region of interest" description="Disordered" evidence="1">
    <location>
        <begin position="153"/>
        <end position="422"/>
    </location>
</feature>
<evidence type="ECO:0000313" key="4">
    <source>
        <dbReference type="Proteomes" id="UP000700596"/>
    </source>
</evidence>
<evidence type="ECO:0000256" key="1">
    <source>
        <dbReference type="SAM" id="MobiDB-lite"/>
    </source>
</evidence>
<reference evidence="3" key="1">
    <citation type="journal article" date="2021" name="Nat. Commun.">
        <title>Genetic determinants of endophytism in the Arabidopsis root mycobiome.</title>
        <authorList>
            <person name="Mesny F."/>
            <person name="Miyauchi S."/>
            <person name="Thiergart T."/>
            <person name="Pickel B."/>
            <person name="Atanasova L."/>
            <person name="Karlsson M."/>
            <person name="Huettel B."/>
            <person name="Barry K.W."/>
            <person name="Haridas S."/>
            <person name="Chen C."/>
            <person name="Bauer D."/>
            <person name="Andreopoulos W."/>
            <person name="Pangilinan J."/>
            <person name="LaButti K."/>
            <person name="Riley R."/>
            <person name="Lipzen A."/>
            <person name="Clum A."/>
            <person name="Drula E."/>
            <person name="Henrissat B."/>
            <person name="Kohler A."/>
            <person name="Grigoriev I.V."/>
            <person name="Martin F.M."/>
            <person name="Hacquard S."/>
        </authorList>
    </citation>
    <scope>NUCLEOTIDE SEQUENCE</scope>
    <source>
        <strain evidence="3">MPI-CAGE-CH-0243</strain>
    </source>
</reference>
<proteinExistence type="predicted"/>
<dbReference type="OrthoDB" id="5368821at2759"/>
<feature type="compositionally biased region" description="Acidic residues" evidence="1">
    <location>
        <begin position="253"/>
        <end position="266"/>
    </location>
</feature>
<feature type="compositionally biased region" description="Basic and acidic residues" evidence="1">
    <location>
        <begin position="363"/>
        <end position="386"/>
    </location>
</feature>
<keyword evidence="4" id="KW-1185">Reference proteome</keyword>
<feature type="compositionally biased region" description="Acidic residues" evidence="1">
    <location>
        <begin position="194"/>
        <end position="207"/>
    </location>
</feature>
<organism evidence="3 4">
    <name type="scientific">Dendryphion nanum</name>
    <dbReference type="NCBI Taxonomy" id="256645"/>
    <lineage>
        <taxon>Eukaryota</taxon>
        <taxon>Fungi</taxon>
        <taxon>Dikarya</taxon>
        <taxon>Ascomycota</taxon>
        <taxon>Pezizomycotina</taxon>
        <taxon>Dothideomycetes</taxon>
        <taxon>Pleosporomycetidae</taxon>
        <taxon>Pleosporales</taxon>
        <taxon>Torulaceae</taxon>
        <taxon>Dendryphion</taxon>
    </lineage>
</organism>
<feature type="compositionally biased region" description="Polar residues" evidence="1">
    <location>
        <begin position="341"/>
        <end position="355"/>
    </location>
</feature>
<dbReference type="EMBL" id="JAGMWT010000021">
    <property type="protein sequence ID" value="KAH7112563.1"/>
    <property type="molecule type" value="Genomic_DNA"/>
</dbReference>
<evidence type="ECO:0000259" key="2">
    <source>
        <dbReference type="Pfam" id="PF24054"/>
    </source>
</evidence>
<name>A0A9P9I926_9PLEO</name>
<dbReference type="Proteomes" id="UP000700596">
    <property type="component" value="Unassembled WGS sequence"/>
</dbReference>
<gene>
    <name evidence="3" type="ORF">B0J11DRAFT_186558</name>
</gene>
<protein>
    <recommendedName>
        <fullName evidence="2">DUF7357 domain-containing protein</fullName>
    </recommendedName>
</protein>
<accession>A0A9P9I926</accession>
<sequence length="710" mass="78417">MRLRLSVQRHRLPPTNILWSVPDTHSAQAYTVARLLEDVNTIIPLEAAHWGLDDYAVEVAGFECLHFSPVSQTLKDDDEVSIRPLLTAEVRARTLTGRIQISEAGQHLVDGIPFGRPYLRAPNRPAVRIPPRKRQRLLEEDEDTLAGYQEGVAPALILPNREETSPNPVQLRLTNGNTTRNASKNKTVTFQDPLVEEGDSDEEDDSDFAPGQLNSDSDASADPESNSGSESDSDSDSVSSAEVSDSQNSSSDDSSESSSDESDSDSNESSGPEVLPAKLVPPGQGRKSTQVRNKRRREAARLRALKDTGIIPEGTTLSGLRAHEAGQAQSANVLTPRGDGQTESIIPKDSNTTTQHPKKRKRGKDEADPESHQTDRLSELERRKQQLMDSLNSNTTLAVTKEFKTKTPEKVVEETKPTTAEAKRVRPNVSAIGRILARQTRPLDKRNSKAILPLQPEPEKPIDPDLWKSRINVSAFECWDEEFTLSAPPFPFKQHWDPASKLMREKAMEAKQNKKRKRNQKESPTLEEHEEESTEATRLDYGHVSAEEFKNESYALDAVESQLMEDVATAPNADLPALPEDVDSLPALTQGDIKTGAIIVFKLFTINNSTMSPEISGFQTARVQDEGDSGNGTGMISLRLAERDKTRIEKRYDKGGARIYSRADLFRLEDSEDEEEDGITHRHFGELLEAKLLQATAAAAAEEASAEASS</sequence>
<comment type="caution">
    <text evidence="3">The sequence shown here is derived from an EMBL/GenBank/DDBJ whole genome shotgun (WGS) entry which is preliminary data.</text>
</comment>
<feature type="compositionally biased region" description="Polar residues" evidence="1">
    <location>
        <begin position="165"/>
        <end position="190"/>
    </location>
</feature>
<dbReference type="AlphaFoldDB" id="A0A9P9I926"/>
<feature type="region of interest" description="Disordered" evidence="1">
    <location>
        <begin position="507"/>
        <end position="538"/>
    </location>
</feature>
<evidence type="ECO:0000313" key="3">
    <source>
        <dbReference type="EMBL" id="KAH7112563.1"/>
    </source>
</evidence>
<dbReference type="InterPro" id="IPR055781">
    <property type="entry name" value="DUF7357"/>
</dbReference>
<dbReference type="Pfam" id="PF24054">
    <property type="entry name" value="DUF7357"/>
    <property type="match status" value="1"/>
</dbReference>